<evidence type="ECO:0000256" key="1">
    <source>
        <dbReference type="SAM" id="Coils"/>
    </source>
</evidence>
<dbReference type="RefSeq" id="WP_210088118.1">
    <property type="nucleotide sequence ID" value="NZ_JAGGKG010000003.1"/>
</dbReference>
<keyword evidence="3" id="KW-1185">Reference proteome</keyword>
<evidence type="ECO:0000313" key="2">
    <source>
        <dbReference type="EMBL" id="MBP1904455.1"/>
    </source>
</evidence>
<sequence>MNKSDEVEYCNLDLRFNRRHIRQIITELIQDGYSLYWSESDSKFILSVRTGRKLTKLCFEAVGSGYKLEGNYVIRDVKLAEWFEKLIEEFKGHAVVKRTKNSHTMVQNIIFGQKEPLLDAKRLEELMSSQAAEQQLEQLEQALNLELDLLNALLEKGDHEAIEACKERLQRIRRQLMMLEW</sequence>
<reference evidence="2 3" key="1">
    <citation type="submission" date="2021-03" db="EMBL/GenBank/DDBJ databases">
        <title>Genomic Encyclopedia of Type Strains, Phase IV (KMG-IV): sequencing the most valuable type-strain genomes for metagenomic binning, comparative biology and taxonomic classification.</title>
        <authorList>
            <person name="Goeker M."/>
        </authorList>
    </citation>
    <scope>NUCLEOTIDE SEQUENCE [LARGE SCALE GENOMIC DNA]</scope>
    <source>
        <strain evidence="2 3">DSM 14349</strain>
    </source>
</reference>
<comment type="caution">
    <text evidence="2">The sequence shown here is derived from an EMBL/GenBank/DDBJ whole genome shotgun (WGS) entry which is preliminary data.</text>
</comment>
<dbReference type="Proteomes" id="UP001519272">
    <property type="component" value="Unassembled WGS sequence"/>
</dbReference>
<organism evidence="2 3">
    <name type="scientific">Paenibacillus turicensis</name>
    <dbReference type="NCBI Taxonomy" id="160487"/>
    <lineage>
        <taxon>Bacteria</taxon>
        <taxon>Bacillati</taxon>
        <taxon>Bacillota</taxon>
        <taxon>Bacilli</taxon>
        <taxon>Bacillales</taxon>
        <taxon>Paenibacillaceae</taxon>
        <taxon>Paenibacillus</taxon>
    </lineage>
</organism>
<name>A0ABS4FPG3_9BACL</name>
<protein>
    <recommendedName>
        <fullName evidence="4">IDEAL domain-containing protein</fullName>
    </recommendedName>
</protein>
<accession>A0ABS4FPG3</accession>
<feature type="coiled-coil region" evidence="1">
    <location>
        <begin position="122"/>
        <end position="156"/>
    </location>
</feature>
<keyword evidence="1" id="KW-0175">Coiled coil</keyword>
<proteinExistence type="predicted"/>
<evidence type="ECO:0000313" key="3">
    <source>
        <dbReference type="Proteomes" id="UP001519272"/>
    </source>
</evidence>
<evidence type="ECO:0008006" key="4">
    <source>
        <dbReference type="Google" id="ProtNLM"/>
    </source>
</evidence>
<gene>
    <name evidence="2" type="ORF">J2Z32_001072</name>
</gene>
<dbReference type="EMBL" id="JAGGKG010000003">
    <property type="protein sequence ID" value="MBP1904455.1"/>
    <property type="molecule type" value="Genomic_DNA"/>
</dbReference>